<evidence type="ECO:0000256" key="1">
    <source>
        <dbReference type="ARBA" id="ARBA00002869"/>
    </source>
</evidence>
<dbReference type="Gene3D" id="3.40.190.10">
    <property type="entry name" value="Periplasmic binding protein-like II"/>
    <property type="match status" value="2"/>
</dbReference>
<dbReference type="Pfam" id="PF03900">
    <property type="entry name" value="Porphobil_deamC"/>
    <property type="match status" value="1"/>
</dbReference>
<sequence>MKTTFIIGTRKSKLALCQSQLVQKQLQTRFPQLEFKLQPIVTEGDRNLHDSLQKIGGKGVFVKEIEHELLSAKIDFAVHSLKDVPPVLPQGLTIGAVPKRASAFDCLITVAPIKSLADLPQNARIGTNSLRREGQLLHARPDLVIVPIRGNVDTRLAKIASENLAGIVLAEAGLDRLAVDIAPYYRYSLQDDILPATGQGALAIECRQADTDTLGLLAAIHDAQTASCVQIERAFLKALGGSCNFPIGAYATQNALGYEFKGLVAAQDGTAWYPIENRGPLTAKLGKTAADTLIAQGALAALAVD</sequence>
<comment type="similarity">
    <text evidence="3 8">Belongs to the HMBS family.</text>
</comment>
<dbReference type="EMBL" id="CP017697">
    <property type="protein sequence ID" value="ATO43152.1"/>
    <property type="molecule type" value="Genomic_DNA"/>
</dbReference>
<comment type="miscellaneous">
    <text evidence="8">The porphobilinogen subunits are added to the dipyrromethane group.</text>
</comment>
<evidence type="ECO:0000256" key="3">
    <source>
        <dbReference type="ARBA" id="ARBA00005638"/>
    </source>
</evidence>
<dbReference type="Pfam" id="PF01379">
    <property type="entry name" value="Porphobil_deam"/>
    <property type="match status" value="1"/>
</dbReference>
<dbReference type="Gene3D" id="3.30.160.40">
    <property type="entry name" value="Porphobilinogen deaminase, C-terminal domain"/>
    <property type="match status" value="1"/>
</dbReference>
<dbReference type="EC" id="2.5.1.61" evidence="8"/>
<evidence type="ECO:0000256" key="4">
    <source>
        <dbReference type="ARBA" id="ARBA00011245"/>
    </source>
</evidence>
<dbReference type="PIRSF" id="PIRSF001438">
    <property type="entry name" value="4pyrrol_synth_OHMeBilane_synth"/>
    <property type="match status" value="1"/>
</dbReference>
<dbReference type="GO" id="GO:0005737">
    <property type="term" value="C:cytoplasm"/>
    <property type="evidence" value="ECO:0007669"/>
    <property type="project" value="UniProtKB-UniRule"/>
</dbReference>
<dbReference type="RefSeq" id="WP_010688008.1">
    <property type="nucleotide sequence ID" value="NZ_AEOS01000176.1"/>
</dbReference>
<dbReference type="NCBIfam" id="TIGR00212">
    <property type="entry name" value="hemC"/>
    <property type="match status" value="1"/>
</dbReference>
<dbReference type="SUPFAM" id="SSF54782">
    <property type="entry name" value="Porphobilinogen deaminase (hydroxymethylbilane synthase), C-terminal domain"/>
    <property type="match status" value="1"/>
</dbReference>
<keyword evidence="10" id="KW-1185">Reference proteome</keyword>
<dbReference type="InterPro" id="IPR000860">
    <property type="entry name" value="HemC"/>
</dbReference>
<dbReference type="SUPFAM" id="SSF53850">
    <property type="entry name" value="Periplasmic binding protein-like II"/>
    <property type="match status" value="1"/>
</dbReference>
<dbReference type="PANTHER" id="PTHR11557">
    <property type="entry name" value="PORPHOBILINOGEN DEAMINASE"/>
    <property type="match status" value="1"/>
</dbReference>
<dbReference type="InterPro" id="IPR036803">
    <property type="entry name" value="Porphobilinogen_deaminase_C_sf"/>
</dbReference>
<dbReference type="GO" id="GO:0006782">
    <property type="term" value="P:protoporphyrinogen IX biosynthetic process"/>
    <property type="evidence" value="ECO:0007669"/>
    <property type="project" value="UniProtKB-UniRule"/>
</dbReference>
<evidence type="ECO:0000256" key="8">
    <source>
        <dbReference type="HAMAP-Rule" id="MF_00260"/>
    </source>
</evidence>
<dbReference type="GO" id="GO:0004418">
    <property type="term" value="F:hydroxymethylbilane synthase activity"/>
    <property type="evidence" value="ECO:0007669"/>
    <property type="project" value="UniProtKB-UniRule"/>
</dbReference>
<dbReference type="OrthoDB" id="9810298at2"/>
<dbReference type="AlphaFoldDB" id="A0A2D1KM87"/>
<reference evidence="9 10" key="1">
    <citation type="submission" date="2016-10" db="EMBL/GenBank/DDBJ databases">
        <title>The whole genome sequencing and assembly of L. cotyniformis subsp. torquens DSM 20004 strain.</title>
        <authorList>
            <person name="Park M.-K."/>
            <person name="Lee Y.-J."/>
            <person name="Yi H."/>
            <person name="Bahn Y.-S."/>
            <person name="Kim J.F."/>
            <person name="Lee D.-W."/>
        </authorList>
    </citation>
    <scope>NUCLEOTIDE SEQUENCE [LARGE SCALE GENOMIC DNA]</scope>
    <source>
        <strain evidence="9 10">DSM 20004</strain>
    </source>
</reference>
<evidence type="ECO:0000313" key="10">
    <source>
        <dbReference type="Proteomes" id="UP000223559"/>
    </source>
</evidence>
<dbReference type="InterPro" id="IPR022418">
    <property type="entry name" value="Porphobilinogen_deaminase_C"/>
</dbReference>
<protein>
    <recommendedName>
        <fullName evidence="8">Porphobilinogen deaminase</fullName>
        <shortName evidence="8">PBG</shortName>
        <ecNumber evidence="8">2.5.1.61</ecNumber>
    </recommendedName>
    <alternativeName>
        <fullName evidence="8">Hydroxymethylbilane synthase</fullName>
        <shortName evidence="8">HMBS</shortName>
    </alternativeName>
    <alternativeName>
        <fullName evidence="8">Pre-uroporphyrinogen synthase</fullName>
    </alternativeName>
</protein>
<comment type="function">
    <text evidence="1 8">Tetrapolymerization of the monopyrrole PBG into the hydroxymethylbilane pre-uroporphyrinogen in several discrete steps.</text>
</comment>
<gene>
    <name evidence="8" type="primary">hemC</name>
    <name evidence="9" type="ORF">LC20004_04215</name>
</gene>
<dbReference type="PANTHER" id="PTHR11557:SF0">
    <property type="entry name" value="PORPHOBILINOGEN DEAMINASE"/>
    <property type="match status" value="1"/>
</dbReference>
<comment type="pathway">
    <text evidence="2">Porphyrin-containing compound metabolism; protoporphyrin-IX biosynthesis; coproporphyrinogen-III from 5-aminolevulinate: step 2/4.</text>
</comment>
<dbReference type="InterPro" id="IPR022417">
    <property type="entry name" value="Porphobilin_deaminase_N"/>
</dbReference>
<proteinExistence type="inferred from homology"/>
<dbReference type="FunFam" id="3.40.190.10:FF:000004">
    <property type="entry name" value="Porphobilinogen deaminase"/>
    <property type="match status" value="1"/>
</dbReference>
<dbReference type="HAMAP" id="MF_00260">
    <property type="entry name" value="Porphobil_deam"/>
    <property type="match status" value="1"/>
</dbReference>
<evidence type="ECO:0000256" key="2">
    <source>
        <dbReference type="ARBA" id="ARBA00004735"/>
    </source>
</evidence>
<evidence type="ECO:0000256" key="6">
    <source>
        <dbReference type="ARBA" id="ARBA00023244"/>
    </source>
</evidence>
<evidence type="ECO:0000256" key="5">
    <source>
        <dbReference type="ARBA" id="ARBA00022679"/>
    </source>
</evidence>
<dbReference type="FunFam" id="3.40.190.10:FF:000005">
    <property type="entry name" value="Porphobilinogen deaminase"/>
    <property type="match status" value="1"/>
</dbReference>
<feature type="modified residue" description="S-(dipyrrolylmethanemethyl)cysteine" evidence="8">
    <location>
        <position position="243"/>
    </location>
</feature>
<comment type="catalytic activity">
    <reaction evidence="7 8">
        <text>4 porphobilinogen + H2O = hydroxymethylbilane + 4 NH4(+)</text>
        <dbReference type="Rhea" id="RHEA:13185"/>
        <dbReference type="ChEBI" id="CHEBI:15377"/>
        <dbReference type="ChEBI" id="CHEBI:28938"/>
        <dbReference type="ChEBI" id="CHEBI:57845"/>
        <dbReference type="ChEBI" id="CHEBI:58126"/>
        <dbReference type="EC" id="2.5.1.61"/>
    </reaction>
</comment>
<keyword evidence="6 8" id="KW-0627">Porphyrin biosynthesis</keyword>
<name>A0A2D1KM87_9LACO</name>
<dbReference type="Proteomes" id="UP000223559">
    <property type="component" value="Chromosome"/>
</dbReference>
<evidence type="ECO:0000313" key="9">
    <source>
        <dbReference type="EMBL" id="ATO43152.1"/>
    </source>
</evidence>
<comment type="cofactor">
    <cofactor evidence="8">
        <name>dipyrromethane</name>
        <dbReference type="ChEBI" id="CHEBI:60342"/>
    </cofactor>
    <text evidence="8">Binds 1 dipyrromethane group covalently.</text>
</comment>
<dbReference type="KEGG" id="lcy:LC20004_04215"/>
<accession>A0A2D1KM87</accession>
<organism evidence="9 10">
    <name type="scientific">Loigolactobacillus coryniformis subsp. torquens DSM 20004 = KCTC 3535</name>
    <dbReference type="NCBI Taxonomy" id="1423822"/>
    <lineage>
        <taxon>Bacteria</taxon>
        <taxon>Bacillati</taxon>
        <taxon>Bacillota</taxon>
        <taxon>Bacilli</taxon>
        <taxon>Lactobacillales</taxon>
        <taxon>Lactobacillaceae</taxon>
        <taxon>Loigolactobacillus</taxon>
    </lineage>
</organism>
<dbReference type="PRINTS" id="PR00151">
    <property type="entry name" value="PORPHBDMNASE"/>
</dbReference>
<keyword evidence="5 8" id="KW-0808">Transferase</keyword>
<evidence type="ECO:0000256" key="7">
    <source>
        <dbReference type="ARBA" id="ARBA00048169"/>
    </source>
</evidence>
<comment type="subunit">
    <text evidence="4 8">Monomer.</text>
</comment>